<dbReference type="GO" id="GO:0003677">
    <property type="term" value="F:DNA binding"/>
    <property type="evidence" value="ECO:0007669"/>
    <property type="project" value="UniProtKB-UniRule"/>
</dbReference>
<proteinExistence type="predicted"/>
<accession>A0A0Q2SFJ9</accession>
<keyword evidence="4" id="KW-0812">Transmembrane</keyword>
<sequence length="240" mass="27522">MKEFEGYIYQPTFNICQYEFSDGSVFLPEQFSIFSTDGERYLISYNECVALCTLLEYQNTFVMRKTLLHAIWGNRGLLVDENSLNQCISRLRKQINHSCLKQVVQIETLPKIGYKIVTETKRKHATNRPQKPRPPITKPHHEYRKKLLLVSALSFSSMIGAVAYLTISPSGHRISNLLSDELSLLFDDDEREYVEKTQSIDGESKTIYCFNNTKGKAMEVSGSARTICLFKDESAIPIQE</sequence>
<evidence type="ECO:0000256" key="3">
    <source>
        <dbReference type="SAM" id="MobiDB-lite"/>
    </source>
</evidence>
<evidence type="ECO:0000256" key="2">
    <source>
        <dbReference type="PROSITE-ProRule" id="PRU01091"/>
    </source>
</evidence>
<dbReference type="SUPFAM" id="SSF46894">
    <property type="entry name" value="C-terminal effector domain of the bipartite response regulators"/>
    <property type="match status" value="1"/>
</dbReference>
<evidence type="ECO:0000259" key="5">
    <source>
        <dbReference type="PROSITE" id="PS51755"/>
    </source>
</evidence>
<evidence type="ECO:0000256" key="4">
    <source>
        <dbReference type="SAM" id="Phobius"/>
    </source>
</evidence>
<dbReference type="GO" id="GO:0000160">
    <property type="term" value="P:phosphorelay signal transduction system"/>
    <property type="evidence" value="ECO:0007669"/>
    <property type="project" value="InterPro"/>
</dbReference>
<protein>
    <submittedName>
        <fullName evidence="6">Transcriptional regulator</fullName>
    </submittedName>
</protein>
<feature type="DNA-binding region" description="OmpR/PhoB-type" evidence="2">
    <location>
        <begin position="15"/>
        <end position="118"/>
    </location>
</feature>
<dbReference type="Gene3D" id="1.10.10.10">
    <property type="entry name" value="Winged helix-like DNA-binding domain superfamily/Winged helix DNA-binding domain"/>
    <property type="match status" value="1"/>
</dbReference>
<dbReference type="Pfam" id="PF00486">
    <property type="entry name" value="Trans_reg_C"/>
    <property type="match status" value="1"/>
</dbReference>
<keyword evidence="7" id="KW-1185">Reference proteome</keyword>
<dbReference type="Proteomes" id="UP000051221">
    <property type="component" value="Unassembled WGS sequence"/>
</dbReference>
<feature type="region of interest" description="Disordered" evidence="3">
    <location>
        <begin position="120"/>
        <end position="139"/>
    </location>
</feature>
<organism evidence="6 7">
    <name type="scientific">Vibrio furnissii</name>
    <dbReference type="NCBI Taxonomy" id="29494"/>
    <lineage>
        <taxon>Bacteria</taxon>
        <taxon>Pseudomonadati</taxon>
        <taxon>Pseudomonadota</taxon>
        <taxon>Gammaproteobacteria</taxon>
        <taxon>Vibrionales</taxon>
        <taxon>Vibrionaceae</taxon>
        <taxon>Vibrio</taxon>
    </lineage>
</organism>
<dbReference type="InterPro" id="IPR016032">
    <property type="entry name" value="Sig_transdc_resp-reg_C-effctor"/>
</dbReference>
<keyword evidence="4" id="KW-0472">Membrane</keyword>
<dbReference type="GO" id="GO:0006355">
    <property type="term" value="P:regulation of DNA-templated transcription"/>
    <property type="evidence" value="ECO:0007669"/>
    <property type="project" value="InterPro"/>
</dbReference>
<dbReference type="PROSITE" id="PS51755">
    <property type="entry name" value="OMPR_PHOB"/>
    <property type="match status" value="1"/>
</dbReference>
<dbReference type="InParanoid" id="A0A0Q2SFJ9"/>
<dbReference type="AlphaFoldDB" id="A0A0Q2SFJ9"/>
<feature type="transmembrane region" description="Helical" evidence="4">
    <location>
        <begin position="147"/>
        <end position="167"/>
    </location>
</feature>
<comment type="caution">
    <text evidence="6">The sequence shown here is derived from an EMBL/GenBank/DDBJ whole genome shotgun (WGS) entry which is preliminary data.</text>
</comment>
<feature type="domain" description="OmpR/PhoB-type" evidence="5">
    <location>
        <begin position="15"/>
        <end position="118"/>
    </location>
</feature>
<gene>
    <name evidence="6" type="ORF">AMR76_10000</name>
</gene>
<dbReference type="InterPro" id="IPR036388">
    <property type="entry name" value="WH-like_DNA-bd_sf"/>
</dbReference>
<reference evidence="6 7" key="1">
    <citation type="submission" date="2015-08" db="EMBL/GenBank/DDBJ databases">
        <title>Antibacterial properties of a collection of Vibrionaceae strains.</title>
        <authorList>
            <person name="Giubergia S."/>
        </authorList>
    </citation>
    <scope>NUCLEOTIDE SEQUENCE [LARGE SCALE GENOMIC DNA]</scope>
    <source>
        <strain evidence="6 7">S0821</strain>
    </source>
</reference>
<dbReference type="InterPro" id="IPR001867">
    <property type="entry name" value="OmpR/PhoB-type_DNA-bd"/>
</dbReference>
<name>A0A0Q2SFJ9_VIBFU</name>
<evidence type="ECO:0000313" key="6">
    <source>
        <dbReference type="EMBL" id="KQH86355.1"/>
    </source>
</evidence>
<keyword evidence="1 2" id="KW-0238">DNA-binding</keyword>
<keyword evidence="4" id="KW-1133">Transmembrane helix</keyword>
<dbReference type="SMART" id="SM00862">
    <property type="entry name" value="Trans_reg_C"/>
    <property type="match status" value="1"/>
</dbReference>
<dbReference type="EMBL" id="LKHS01000007">
    <property type="protein sequence ID" value="KQH86355.1"/>
    <property type="molecule type" value="Genomic_DNA"/>
</dbReference>
<evidence type="ECO:0000313" key="7">
    <source>
        <dbReference type="Proteomes" id="UP000051221"/>
    </source>
</evidence>
<evidence type="ECO:0000256" key="1">
    <source>
        <dbReference type="ARBA" id="ARBA00023125"/>
    </source>
</evidence>
<dbReference type="RefSeq" id="WP_055465977.1">
    <property type="nucleotide sequence ID" value="NZ_LKHS01000007.1"/>
</dbReference>